<evidence type="ECO:0000313" key="4">
    <source>
        <dbReference type="Proteomes" id="UP001197247"/>
    </source>
</evidence>
<dbReference type="InterPro" id="IPR012336">
    <property type="entry name" value="Thioredoxin-like_fold"/>
</dbReference>
<dbReference type="Gene3D" id="3.40.30.10">
    <property type="entry name" value="Glutaredoxin"/>
    <property type="match status" value="1"/>
</dbReference>
<dbReference type="SUPFAM" id="SSF52833">
    <property type="entry name" value="Thioredoxin-like"/>
    <property type="match status" value="1"/>
</dbReference>
<evidence type="ECO:0000259" key="2">
    <source>
        <dbReference type="Pfam" id="PF13462"/>
    </source>
</evidence>
<protein>
    <submittedName>
        <fullName evidence="3">Thioredoxin domain-containing protein</fullName>
    </submittedName>
</protein>
<sequence length="262" mass="27680">MVSGKASREARREKIAEARLRVARQEATRKAVRVGSLVIVLVVAVMAGLVFWQEHDSGQEAAAATTATPANLGLDNSVVDGDDSAAVKVVIYEDFQCADCAAFESATRDQLADWVKDGDVQVQYRPVALLDDKSTDDYSTRALNALGAVVNADADAALEFQQLLLDNQPDEGGAGLTDDQLVDYAVQAGADEDIVRTAVEGRTYQDWTAQVTQDASTADVTTTPTVLVNGTALDDVTKKALKSAVTDALAVAAATDTTVSEK</sequence>
<dbReference type="EMBL" id="JAHBAY010000003">
    <property type="protein sequence ID" value="MBT0769091.1"/>
    <property type="molecule type" value="Genomic_DNA"/>
</dbReference>
<keyword evidence="1" id="KW-1133">Transmembrane helix</keyword>
<organism evidence="3 4">
    <name type="scientific">Kineosporia corallincola</name>
    <dbReference type="NCBI Taxonomy" id="2835133"/>
    <lineage>
        <taxon>Bacteria</taxon>
        <taxon>Bacillati</taxon>
        <taxon>Actinomycetota</taxon>
        <taxon>Actinomycetes</taxon>
        <taxon>Kineosporiales</taxon>
        <taxon>Kineosporiaceae</taxon>
        <taxon>Kineosporia</taxon>
    </lineage>
</organism>
<dbReference type="InterPro" id="IPR036249">
    <property type="entry name" value="Thioredoxin-like_sf"/>
</dbReference>
<accession>A0ABS5TFX2</accession>
<name>A0ABS5TFX2_9ACTN</name>
<comment type="caution">
    <text evidence="3">The sequence shown here is derived from an EMBL/GenBank/DDBJ whole genome shotgun (WGS) entry which is preliminary data.</text>
</comment>
<reference evidence="3 4" key="1">
    <citation type="submission" date="2021-05" db="EMBL/GenBank/DDBJ databases">
        <title>Kineosporia and Streptomyces sp. nov. two new marine actinobacteria isolated from Coral.</title>
        <authorList>
            <person name="Buangrab K."/>
            <person name="Sutthacheep M."/>
            <person name="Yeemin T."/>
            <person name="Harunari E."/>
            <person name="Igarashi Y."/>
            <person name="Kanchanasin P."/>
            <person name="Tanasupawat S."/>
            <person name="Phongsopitanun W."/>
        </authorList>
    </citation>
    <scope>NUCLEOTIDE SEQUENCE [LARGE SCALE GENOMIC DNA]</scope>
    <source>
        <strain evidence="3 4">J2-2</strain>
    </source>
</reference>
<evidence type="ECO:0000256" key="1">
    <source>
        <dbReference type="SAM" id="Phobius"/>
    </source>
</evidence>
<keyword evidence="4" id="KW-1185">Reference proteome</keyword>
<dbReference type="Pfam" id="PF13462">
    <property type="entry name" value="Thioredoxin_4"/>
    <property type="match status" value="1"/>
</dbReference>
<feature type="domain" description="Thioredoxin-like fold" evidence="2">
    <location>
        <begin position="76"/>
        <end position="245"/>
    </location>
</feature>
<dbReference type="RefSeq" id="WP_214155380.1">
    <property type="nucleotide sequence ID" value="NZ_JAHBAY010000003.1"/>
</dbReference>
<keyword evidence="1" id="KW-0472">Membrane</keyword>
<evidence type="ECO:0000313" key="3">
    <source>
        <dbReference type="EMBL" id="MBT0769091.1"/>
    </source>
</evidence>
<keyword evidence="1" id="KW-0812">Transmembrane</keyword>
<gene>
    <name evidence="3" type="ORF">KIH74_09170</name>
</gene>
<dbReference type="Proteomes" id="UP001197247">
    <property type="component" value="Unassembled WGS sequence"/>
</dbReference>
<feature type="transmembrane region" description="Helical" evidence="1">
    <location>
        <begin position="31"/>
        <end position="52"/>
    </location>
</feature>
<proteinExistence type="predicted"/>